<dbReference type="EMBL" id="JAHQIW010004011">
    <property type="protein sequence ID" value="KAJ1360877.1"/>
    <property type="molecule type" value="Genomic_DNA"/>
</dbReference>
<accession>A0AAD5N3M1</accession>
<comment type="caution">
    <text evidence="1">The sequence shown here is derived from an EMBL/GenBank/DDBJ whole genome shotgun (WGS) entry which is preliminary data.</text>
</comment>
<dbReference type="AlphaFoldDB" id="A0AAD5N3M1"/>
<proteinExistence type="predicted"/>
<name>A0AAD5N3M1_PARTN</name>
<organism evidence="1 2">
    <name type="scientific">Parelaphostrongylus tenuis</name>
    <name type="common">Meningeal worm</name>
    <dbReference type="NCBI Taxonomy" id="148309"/>
    <lineage>
        <taxon>Eukaryota</taxon>
        <taxon>Metazoa</taxon>
        <taxon>Ecdysozoa</taxon>
        <taxon>Nematoda</taxon>
        <taxon>Chromadorea</taxon>
        <taxon>Rhabditida</taxon>
        <taxon>Rhabditina</taxon>
        <taxon>Rhabditomorpha</taxon>
        <taxon>Strongyloidea</taxon>
        <taxon>Metastrongylidae</taxon>
        <taxon>Parelaphostrongylus</taxon>
    </lineage>
</organism>
<sequence length="65" mass="7431">MAADAADPTTNYAHLLKNSSTPPITMGAKFRRRRRFIPKWVLFDPPPGEMRSSPMYIYSSRTMPT</sequence>
<dbReference type="Proteomes" id="UP001196413">
    <property type="component" value="Unassembled WGS sequence"/>
</dbReference>
<gene>
    <name evidence="1" type="ORF">KIN20_019975</name>
</gene>
<evidence type="ECO:0000313" key="2">
    <source>
        <dbReference type="Proteomes" id="UP001196413"/>
    </source>
</evidence>
<evidence type="ECO:0000313" key="1">
    <source>
        <dbReference type="EMBL" id="KAJ1360877.1"/>
    </source>
</evidence>
<protein>
    <submittedName>
        <fullName evidence="1">Uncharacterized protein</fullName>
    </submittedName>
</protein>
<keyword evidence="2" id="KW-1185">Reference proteome</keyword>
<reference evidence="1" key="1">
    <citation type="submission" date="2021-06" db="EMBL/GenBank/DDBJ databases">
        <title>Parelaphostrongylus tenuis whole genome reference sequence.</title>
        <authorList>
            <person name="Garwood T.J."/>
            <person name="Larsen P.A."/>
            <person name="Fountain-Jones N.M."/>
            <person name="Garbe J.R."/>
            <person name="Macchietto M.G."/>
            <person name="Kania S.A."/>
            <person name="Gerhold R.W."/>
            <person name="Richards J.E."/>
            <person name="Wolf T.M."/>
        </authorList>
    </citation>
    <scope>NUCLEOTIDE SEQUENCE</scope>
    <source>
        <strain evidence="1">MNPRO001-30</strain>
        <tissue evidence="1">Meninges</tissue>
    </source>
</reference>